<dbReference type="OrthoDB" id="9762238at2"/>
<name>A0A1I3LT57_9PSED</name>
<dbReference type="NCBIfam" id="TIGR02099">
    <property type="entry name" value="YhdP family protein"/>
    <property type="match status" value="1"/>
</dbReference>
<dbReference type="RefSeq" id="WP_090243392.1">
    <property type="nucleotide sequence ID" value="NZ_FOQL01000004.1"/>
</dbReference>
<proteinExistence type="predicted"/>
<dbReference type="InterPro" id="IPR025263">
    <property type="entry name" value="YhdP_central"/>
</dbReference>
<evidence type="ECO:0000259" key="1">
    <source>
        <dbReference type="Pfam" id="PF13116"/>
    </source>
</evidence>
<dbReference type="InterPro" id="IPR011836">
    <property type="entry name" value="YhdP"/>
</dbReference>
<evidence type="ECO:0000313" key="2">
    <source>
        <dbReference type="EMBL" id="SFI87695.1"/>
    </source>
</evidence>
<dbReference type="Proteomes" id="UP000243606">
    <property type="component" value="Unassembled WGS sequence"/>
</dbReference>
<accession>A0A1I3LT57</accession>
<feature type="domain" description="YhdP central" evidence="1">
    <location>
        <begin position="12"/>
        <end position="1267"/>
    </location>
</feature>
<evidence type="ECO:0000313" key="3">
    <source>
        <dbReference type="Proteomes" id="UP000243606"/>
    </source>
</evidence>
<protein>
    <submittedName>
        <fullName evidence="2">TIGR02099 family protein</fullName>
    </submittedName>
</protein>
<dbReference type="AlphaFoldDB" id="A0A1I3LT57"/>
<dbReference type="Pfam" id="PF13116">
    <property type="entry name" value="YhdP"/>
    <property type="match status" value="1"/>
</dbReference>
<gene>
    <name evidence="2" type="ORF">SAMN05216206_3053</name>
</gene>
<sequence length="1277" mass="138591">MEALARGLSLLLRTALGLCALSLVLAALYVSLGRELVPLVAEYRLEAEDKARQVLTLPVQIGALEGLWQGFSPLLTAHDVVIGEGAGTLQLDQVRVVPDVLASLLARQVRIARLELDGVQLVVAQSKDGRWSLKGLPQRSEPAQLSLTQLLAQSQAVKRLTLINSQVTVQAYDQPVRTLTYVNLTLRNGSTRQRLDGRLLLPDGQPLALQLRTRLRAERWQDAEADLYLSLPQSDWAAWVPASLLAQWRLEQLQMGGEIWLSWAKGGVQRAVSRLHVPQLKAGYAQRESVALNNLALNAYFTRTDLGFKLLLDDLAFSQGEQRWGEVRLALTQQAESSEVHEQWLLSAEQLDVAPLQPLVAALAPLPDNALALLEQLKPQGELHNIQLDYRPGLTDSKRLQFSANLERIGFAAWHGSPAAENVSGSISGDLGQGELRLDSEDFSLHFDTLFASPWRYKTANALLTWQIDEQAFTLRSPYLQVVGEEGPAAGDFLIRLRFDPSEEDYMDLRVGLRNGDARFTEKYLPSRSPGFSHELDAWLKSAIRGGAVDEGYFQYQGSLNKGAQSAARSISLFFAVHDADLAFQPGWPALREARGTVSIEHTGVRVALAEGRLLDSQVRNAEAFIAPSLPGQPPRLLLTSELSSTVEDALHILQQTPIGTAETFAGWSGEGALTGKLKLDLPLRKGLAPAVVVDFATAGAQLSLPNPPLQFSQLQGAFRYNTASGLSAPDIRAQVLGHAVRGKAVAEGSPGKARSRIEARGQIAVNELSTWLGVTQPLPVGGNLPYRLRLTLDGADSQLSVNSSLKGATISLPAPFGKVASDARSTEWRMSLGGRERRYWLDYADLLSLSFAASPGQFNQGRGEIRLADGPARLPTSQGLRVRGRVAELDWPAWQQVLQPYANVPVNEAQRLFKDAQLRIARFTGFGVSLEALEVGVKRDAATWSVSLDSPQVKGKVGLPDTAGSPIALTLDYLRFPAAVPKAKDAPVVDAPDPLAAVDPSRFPALDVRIDEVFQGIEPLGSWSLKARPVETGVHFSELDLNLKGLKVAGRATWLQTASGMRTAYTGRLGGADLADVLIAWGYAPTASSRDFHVDVDAAWPGSPAWFSMKRLSGTLDASLRKGQFSEVEGPASALRVFGLLNFNSIGRRLRLDFSDLLGKGLSYDRVKGVLEAKSGVFVTRDPIALEGPSSNLELKGTLDMANDRIDAKLLVTLPVTNNLPLAALIVGAPAIGGALFVADKLLGDRVARFASVQYDVTGPWQSPDISFDKPFEKPQ</sequence>
<dbReference type="PANTHER" id="PTHR38690">
    <property type="entry name" value="PROTEASE-RELATED"/>
    <property type="match status" value="1"/>
</dbReference>
<keyword evidence="3" id="KW-1185">Reference proteome</keyword>
<dbReference type="PANTHER" id="PTHR38690:SF1">
    <property type="entry name" value="PROTEASE"/>
    <property type="match status" value="1"/>
</dbReference>
<reference evidence="3" key="1">
    <citation type="submission" date="2016-10" db="EMBL/GenBank/DDBJ databases">
        <authorList>
            <person name="Varghese N."/>
            <person name="Submissions S."/>
        </authorList>
    </citation>
    <scope>NUCLEOTIDE SEQUENCE [LARGE SCALE GENOMIC DNA]</scope>
    <source>
        <strain evidence="3">LMG 24016</strain>
    </source>
</reference>
<dbReference type="STRING" id="425504.SAMN05216206_3053"/>
<dbReference type="EMBL" id="FOQL01000004">
    <property type="protein sequence ID" value="SFI87695.1"/>
    <property type="molecule type" value="Genomic_DNA"/>
</dbReference>
<organism evidence="2 3">
    <name type="scientific">Pseudomonas guineae</name>
    <dbReference type="NCBI Taxonomy" id="425504"/>
    <lineage>
        <taxon>Bacteria</taxon>
        <taxon>Pseudomonadati</taxon>
        <taxon>Pseudomonadota</taxon>
        <taxon>Gammaproteobacteria</taxon>
        <taxon>Pseudomonadales</taxon>
        <taxon>Pseudomonadaceae</taxon>
        <taxon>Pseudomonas</taxon>
    </lineage>
</organism>